<feature type="transmembrane region" description="Helical" evidence="1">
    <location>
        <begin position="386"/>
        <end position="404"/>
    </location>
</feature>
<dbReference type="EMBL" id="WCLE01000008">
    <property type="protein sequence ID" value="KAB5315419.1"/>
    <property type="molecule type" value="Genomic_DNA"/>
</dbReference>
<proteinExistence type="predicted"/>
<comment type="caution">
    <text evidence="2">The sequence shown here is derived from an EMBL/GenBank/DDBJ whole genome shotgun (WGS) entry which is preliminary data.</text>
</comment>
<feature type="transmembrane region" description="Helical" evidence="1">
    <location>
        <begin position="179"/>
        <end position="195"/>
    </location>
</feature>
<feature type="transmembrane region" description="Helical" evidence="1">
    <location>
        <begin position="25"/>
        <end position="44"/>
    </location>
</feature>
<gene>
    <name evidence="2" type="ORF">F9958_05745</name>
</gene>
<keyword evidence="1" id="KW-0812">Transmembrane</keyword>
<evidence type="ECO:0000313" key="2">
    <source>
        <dbReference type="EMBL" id="KAB5315419.1"/>
    </source>
</evidence>
<name>A0A7J5LGE1_BACSE</name>
<feature type="transmembrane region" description="Helical" evidence="1">
    <location>
        <begin position="238"/>
        <end position="258"/>
    </location>
</feature>
<evidence type="ECO:0008006" key="4">
    <source>
        <dbReference type="Google" id="ProtNLM"/>
    </source>
</evidence>
<feature type="transmembrane region" description="Helical" evidence="1">
    <location>
        <begin position="116"/>
        <end position="134"/>
    </location>
</feature>
<dbReference type="Proteomes" id="UP000467334">
    <property type="component" value="Unassembled WGS sequence"/>
</dbReference>
<dbReference type="AlphaFoldDB" id="A0A7J5LGE1"/>
<feature type="transmembrane region" description="Helical" evidence="1">
    <location>
        <begin position="91"/>
        <end position="109"/>
    </location>
</feature>
<dbReference type="RefSeq" id="WP_117941151.1">
    <property type="nucleotide sequence ID" value="NZ_CP081913.1"/>
</dbReference>
<accession>A0A7J5LGE1</accession>
<feature type="transmembrane region" description="Helical" evidence="1">
    <location>
        <begin position="207"/>
        <end position="232"/>
    </location>
</feature>
<keyword evidence="1" id="KW-1133">Transmembrane helix</keyword>
<feature type="transmembrane region" description="Helical" evidence="1">
    <location>
        <begin position="51"/>
        <end position="71"/>
    </location>
</feature>
<keyword evidence="1" id="KW-0472">Membrane</keyword>
<protein>
    <recommendedName>
        <fullName evidence="4">O-antigen ligase domain-containing protein</fullName>
    </recommendedName>
</protein>
<sequence length="447" mass="52166">MGNQISRNVISIVYFLFYVGSAPNLLARNAIVLLFFFFYGLVIAMKSNKKFDAVILIPLLLFAVINFLSILKWGGFSMEFLSNYVGYNLRYLTAYFFLKYVITNFFSFYDRLIYTLALISIPFWLVQLFDVSFFHDYLGFMNLDGDGDQRNRWHFLLYTAYPSWVNDGALRNSGFTSEPSFFGFLLLLWICLRLMRNRIKMDREIWIVMSVGLTTLSTTYFISLVMVFMFIVLNNRKVIYKILSVLGGIVFLYSFYVLPFGMQKIDMIWNNAKEKELSDYDYLSKGENISRVPNMLIAKDNIVKWPLGHGLNENGLLKTRSGVTIKGSGSFTNNCIYWGVSFFIFFPIVIWRFWYTLKHDLSMASRMLLLVMTCAWLFSSIELKDPLFFMIICIGLMRYVPVSVPVCKNGRVGLAHLRYTDSILDRFRERQLLKSISNRKRIADETL</sequence>
<evidence type="ECO:0000256" key="1">
    <source>
        <dbReference type="SAM" id="Phobius"/>
    </source>
</evidence>
<reference evidence="2 3" key="1">
    <citation type="journal article" date="2019" name="Nat. Med.">
        <title>A library of human gut bacterial isolates paired with longitudinal multiomics data enables mechanistic microbiome research.</title>
        <authorList>
            <person name="Poyet M."/>
            <person name="Groussin M."/>
            <person name="Gibbons S.M."/>
            <person name="Avila-Pacheco J."/>
            <person name="Jiang X."/>
            <person name="Kearney S.M."/>
            <person name="Perrotta A.R."/>
            <person name="Berdy B."/>
            <person name="Zhao S."/>
            <person name="Lieberman T.D."/>
            <person name="Swanson P.K."/>
            <person name="Smith M."/>
            <person name="Roesemann S."/>
            <person name="Alexander J.E."/>
            <person name="Rich S.A."/>
            <person name="Livny J."/>
            <person name="Vlamakis H."/>
            <person name="Clish C."/>
            <person name="Bullock K."/>
            <person name="Deik A."/>
            <person name="Scott J."/>
            <person name="Pierce K.A."/>
            <person name="Xavier R.J."/>
            <person name="Alm E.J."/>
        </authorList>
    </citation>
    <scope>NUCLEOTIDE SEQUENCE [LARGE SCALE GENOMIC DNA]</scope>
    <source>
        <strain evidence="2 3">BIOML-A6</strain>
    </source>
</reference>
<feature type="transmembrane region" description="Helical" evidence="1">
    <location>
        <begin position="335"/>
        <end position="355"/>
    </location>
</feature>
<organism evidence="2 3">
    <name type="scientific">Bacteroides stercoris</name>
    <dbReference type="NCBI Taxonomy" id="46506"/>
    <lineage>
        <taxon>Bacteria</taxon>
        <taxon>Pseudomonadati</taxon>
        <taxon>Bacteroidota</taxon>
        <taxon>Bacteroidia</taxon>
        <taxon>Bacteroidales</taxon>
        <taxon>Bacteroidaceae</taxon>
        <taxon>Bacteroides</taxon>
    </lineage>
</organism>
<evidence type="ECO:0000313" key="3">
    <source>
        <dbReference type="Proteomes" id="UP000467334"/>
    </source>
</evidence>